<dbReference type="AlphaFoldDB" id="A0A1K2H8V2"/>
<dbReference type="PANTHER" id="PTHR23084">
    <property type="entry name" value="PHOSPHATIDYLINOSITOL-4-PHOSPHATE 5-KINASE RELATED"/>
    <property type="match status" value="1"/>
</dbReference>
<proteinExistence type="predicted"/>
<gene>
    <name evidence="3" type="ORF">SAMN02745887_00734</name>
</gene>
<evidence type="ECO:0000256" key="1">
    <source>
        <dbReference type="ARBA" id="ARBA00022737"/>
    </source>
</evidence>
<dbReference type="OrthoDB" id="8934628at2"/>
<evidence type="ECO:0000313" key="4">
    <source>
        <dbReference type="Proteomes" id="UP000186513"/>
    </source>
</evidence>
<dbReference type="SUPFAM" id="SSF82185">
    <property type="entry name" value="Histone H3 K4-specific methyltransferase SET7/9 N-terminal domain"/>
    <property type="match status" value="1"/>
</dbReference>
<evidence type="ECO:0000313" key="3">
    <source>
        <dbReference type="EMBL" id="SFZ73222.1"/>
    </source>
</evidence>
<protein>
    <submittedName>
        <fullName evidence="3">MORN repeat-containing protein</fullName>
    </submittedName>
</protein>
<dbReference type="Pfam" id="PF02493">
    <property type="entry name" value="MORN"/>
    <property type="match status" value="4"/>
</dbReference>
<dbReference type="Gene3D" id="2.20.110.10">
    <property type="entry name" value="Histone H3 K4-specific methyltransferase SET7/9 N-terminal domain"/>
    <property type="match status" value="2"/>
</dbReference>
<dbReference type="EMBL" id="FPKR01000003">
    <property type="protein sequence ID" value="SFZ73222.1"/>
    <property type="molecule type" value="Genomic_DNA"/>
</dbReference>
<dbReference type="Proteomes" id="UP000186513">
    <property type="component" value="Unassembled WGS sequence"/>
</dbReference>
<evidence type="ECO:0000256" key="2">
    <source>
        <dbReference type="SAM" id="SignalP"/>
    </source>
</evidence>
<reference evidence="3 4" key="1">
    <citation type="submission" date="2016-11" db="EMBL/GenBank/DDBJ databases">
        <authorList>
            <person name="Jaros S."/>
            <person name="Januszkiewicz K."/>
            <person name="Wedrychowicz H."/>
        </authorList>
    </citation>
    <scope>NUCLEOTIDE SEQUENCE [LARGE SCALE GENOMIC DNA]</scope>
    <source>
        <strain evidence="3 4">DSM 18899</strain>
    </source>
</reference>
<dbReference type="SMART" id="SM00698">
    <property type="entry name" value="MORN"/>
    <property type="match status" value="3"/>
</dbReference>
<dbReference type="PANTHER" id="PTHR23084:SF263">
    <property type="entry name" value="MORN REPEAT-CONTAINING PROTEIN 1"/>
    <property type="match status" value="1"/>
</dbReference>
<keyword evidence="4" id="KW-1185">Reference proteome</keyword>
<name>A0A1K2H8V2_9NEIS</name>
<keyword evidence="2" id="KW-0732">Signal</keyword>
<accession>A0A1K2H8V2</accession>
<feature type="signal peptide" evidence="2">
    <location>
        <begin position="1"/>
        <end position="20"/>
    </location>
</feature>
<keyword evidence="1" id="KW-0677">Repeat</keyword>
<sequence>MKPIWMIATVMVTICGLAQASCRVLDPELQGRYEGACNGAGLADGFGEAQGPVSSYTGYFENGKKHGQGIKTWHKTGDQYHGEFRGDYREGWGSYTWGSQSPWAGQNHEGEYLKDLREGFGVYFWPNGDKFSGQWKAGLRYGESYMEVRKKLATKLIMTSISLNQTVCTVTKEGIGTSRLIRAMVTNVAKTDITLLIEEDGKTTKKLITDQQFGQDWQPC</sequence>
<dbReference type="STRING" id="1121279.SAMN02745887_00734"/>
<dbReference type="InterPro" id="IPR003409">
    <property type="entry name" value="MORN"/>
</dbReference>
<feature type="chain" id="PRO_5012995748" evidence="2">
    <location>
        <begin position="21"/>
        <end position="220"/>
    </location>
</feature>
<dbReference type="RefSeq" id="WP_084658150.1">
    <property type="nucleotide sequence ID" value="NZ_FPKR01000003.1"/>
</dbReference>
<organism evidence="3 4">
    <name type="scientific">Chitinimonas taiwanensis DSM 18899</name>
    <dbReference type="NCBI Taxonomy" id="1121279"/>
    <lineage>
        <taxon>Bacteria</taxon>
        <taxon>Pseudomonadati</taxon>
        <taxon>Pseudomonadota</taxon>
        <taxon>Betaproteobacteria</taxon>
        <taxon>Neisseriales</taxon>
        <taxon>Chitinibacteraceae</taxon>
        <taxon>Chitinimonas</taxon>
    </lineage>
</organism>